<dbReference type="Pfam" id="PF20135">
    <property type="entry name" value="DUF6525"/>
    <property type="match status" value="1"/>
</dbReference>
<protein>
    <submittedName>
        <fullName evidence="1">DUF6525 family protein</fullName>
    </submittedName>
</protein>
<keyword evidence="2" id="KW-1185">Reference proteome</keyword>
<dbReference type="Proteomes" id="UP001524587">
    <property type="component" value="Unassembled WGS sequence"/>
</dbReference>
<reference evidence="1 2" key="1">
    <citation type="submission" date="2022-06" db="EMBL/GenBank/DDBJ databases">
        <title>Endosaccharibacter gen. nov., sp. nov., endophytic bacteria isolated from sugarcane.</title>
        <authorList>
            <person name="Pitiwittayakul N."/>
            <person name="Yukphan P."/>
            <person name="Charoenyingcharoen P."/>
            <person name="Tanasupawat S."/>
        </authorList>
    </citation>
    <scope>NUCLEOTIDE SEQUENCE [LARGE SCALE GENOMIC DNA]</scope>
    <source>
        <strain evidence="1 2">KSS8</strain>
    </source>
</reference>
<evidence type="ECO:0000313" key="2">
    <source>
        <dbReference type="Proteomes" id="UP001524587"/>
    </source>
</evidence>
<evidence type="ECO:0000313" key="1">
    <source>
        <dbReference type="EMBL" id="MCQ8280022.1"/>
    </source>
</evidence>
<dbReference type="InterPro" id="IPR045386">
    <property type="entry name" value="DUF6525"/>
</dbReference>
<proteinExistence type="predicted"/>
<dbReference type="EMBL" id="JAMSKV010000020">
    <property type="protein sequence ID" value="MCQ8280022.1"/>
    <property type="molecule type" value="Genomic_DNA"/>
</dbReference>
<sequence>MPILPDGNDATIRSQIWRRHAGDAWAAFETLPPAIRRRLSEHAYDAWTVNALALWRRFQRIHRTQARAERAMLRAIDHCERLERRAFSAAWEARWGTRFPHDAAGVSVLRSHPLCGETTARDSLPHPAASAAGR</sequence>
<accession>A0ABT1WCQ9</accession>
<name>A0ABT1WCQ9_9PROT</name>
<organism evidence="1 2">
    <name type="scientific">Endosaccharibacter trunci</name>
    <dbReference type="NCBI Taxonomy" id="2812733"/>
    <lineage>
        <taxon>Bacteria</taxon>
        <taxon>Pseudomonadati</taxon>
        <taxon>Pseudomonadota</taxon>
        <taxon>Alphaproteobacteria</taxon>
        <taxon>Acetobacterales</taxon>
        <taxon>Acetobacteraceae</taxon>
        <taxon>Endosaccharibacter</taxon>
    </lineage>
</organism>
<gene>
    <name evidence="1" type="ORF">NFI95_16385</name>
</gene>
<dbReference type="RefSeq" id="WP_422865508.1">
    <property type="nucleotide sequence ID" value="NZ_JAMSKV010000020.1"/>
</dbReference>
<comment type="caution">
    <text evidence="1">The sequence shown here is derived from an EMBL/GenBank/DDBJ whole genome shotgun (WGS) entry which is preliminary data.</text>
</comment>